<proteinExistence type="predicted"/>
<feature type="chain" id="PRO_5039365926" evidence="1">
    <location>
        <begin position="27"/>
        <end position="101"/>
    </location>
</feature>
<evidence type="ECO:0000313" key="2">
    <source>
        <dbReference type="EMBL" id="RCV53575.1"/>
    </source>
</evidence>
<comment type="caution">
    <text evidence="2">The sequence shown here is derived from an EMBL/GenBank/DDBJ whole genome shotgun (WGS) entry which is preliminary data.</text>
</comment>
<gene>
    <name evidence="2" type="ORF">DEF24_20410</name>
</gene>
<accession>A0A368T118</accession>
<keyword evidence="1" id="KW-0732">Signal</keyword>
<evidence type="ECO:0000313" key="3">
    <source>
        <dbReference type="Proteomes" id="UP000253318"/>
    </source>
</evidence>
<name>A0A368T118_9ACTN</name>
<organism evidence="2 3">
    <name type="scientific">Marinitenerispora sediminis</name>
    <dbReference type="NCBI Taxonomy" id="1931232"/>
    <lineage>
        <taxon>Bacteria</taxon>
        <taxon>Bacillati</taxon>
        <taxon>Actinomycetota</taxon>
        <taxon>Actinomycetes</taxon>
        <taxon>Streptosporangiales</taxon>
        <taxon>Nocardiopsidaceae</taxon>
        <taxon>Marinitenerispora</taxon>
    </lineage>
</organism>
<feature type="signal peptide" evidence="1">
    <location>
        <begin position="1"/>
        <end position="26"/>
    </location>
</feature>
<reference evidence="2 3" key="1">
    <citation type="submission" date="2018-04" db="EMBL/GenBank/DDBJ databases">
        <title>Novel actinobacteria from marine sediment.</title>
        <authorList>
            <person name="Ng Z.Y."/>
            <person name="Tan G.Y.A."/>
        </authorList>
    </citation>
    <scope>NUCLEOTIDE SEQUENCE [LARGE SCALE GENOMIC DNA]</scope>
    <source>
        <strain evidence="2 3">TPS81</strain>
    </source>
</reference>
<dbReference type="AlphaFoldDB" id="A0A368T118"/>
<evidence type="ECO:0000256" key="1">
    <source>
        <dbReference type="SAM" id="SignalP"/>
    </source>
</evidence>
<dbReference type="EMBL" id="QEIN01000187">
    <property type="protein sequence ID" value="RCV53575.1"/>
    <property type="molecule type" value="Genomic_DNA"/>
</dbReference>
<sequence>MRIAIRTRVSAVLAGTGLALSGAAPAAAWPGNSFTCDILVIDSNGHALGEDNCEPDNAGQENQGLGFISVRSGLFDTWCEHVDGYEAPERVYGTGCRFIDG</sequence>
<keyword evidence="3" id="KW-1185">Reference proteome</keyword>
<dbReference type="RefSeq" id="WP_114400121.1">
    <property type="nucleotide sequence ID" value="NZ_QEIM01000184.1"/>
</dbReference>
<dbReference type="Proteomes" id="UP000253318">
    <property type="component" value="Unassembled WGS sequence"/>
</dbReference>
<protein>
    <submittedName>
        <fullName evidence="2">Uncharacterized protein</fullName>
    </submittedName>
</protein>